<keyword evidence="2 4" id="KW-0012">Acyltransferase</keyword>
<dbReference type="InterPro" id="IPR016036">
    <property type="entry name" value="Malonyl_transacylase_ACP-bd"/>
</dbReference>
<dbReference type="Gene3D" id="3.30.70.250">
    <property type="entry name" value="Malonyl-CoA ACP transacylase, ACP-binding"/>
    <property type="match status" value="1"/>
</dbReference>
<dbReference type="RefSeq" id="WP_204708568.1">
    <property type="nucleotide sequence ID" value="NZ_JBHSZV010000047.1"/>
</dbReference>
<organism evidence="6 7">
    <name type="scientific">Halobacillus seohaensis</name>
    <dbReference type="NCBI Taxonomy" id="447421"/>
    <lineage>
        <taxon>Bacteria</taxon>
        <taxon>Bacillati</taxon>
        <taxon>Bacillota</taxon>
        <taxon>Bacilli</taxon>
        <taxon>Bacillales</taxon>
        <taxon>Bacillaceae</taxon>
        <taxon>Halobacillus</taxon>
    </lineage>
</organism>
<evidence type="ECO:0000256" key="3">
    <source>
        <dbReference type="ARBA" id="ARBA00048462"/>
    </source>
</evidence>
<dbReference type="PIRSF" id="PIRSF000446">
    <property type="entry name" value="Mct"/>
    <property type="match status" value="1"/>
</dbReference>
<dbReference type="Gene3D" id="3.40.366.10">
    <property type="entry name" value="Malonyl-Coenzyme A Acyl Carrier Protein, domain 2"/>
    <property type="match status" value="1"/>
</dbReference>
<dbReference type="SUPFAM" id="SSF55048">
    <property type="entry name" value="Probable ACP-binding domain of malonyl-CoA ACP transacylase"/>
    <property type="match status" value="1"/>
</dbReference>
<dbReference type="SUPFAM" id="SSF52151">
    <property type="entry name" value="FabD/lysophospholipase-like"/>
    <property type="match status" value="1"/>
</dbReference>
<comment type="caution">
    <text evidence="6">The sequence shown here is derived from an EMBL/GenBank/DDBJ whole genome shotgun (WGS) entry which is preliminary data.</text>
</comment>
<accession>A0ABW2ESP9</accession>
<proteinExistence type="inferred from homology"/>
<evidence type="ECO:0000256" key="4">
    <source>
        <dbReference type="PIRNR" id="PIRNR000446"/>
    </source>
</evidence>
<dbReference type="InterPro" id="IPR014043">
    <property type="entry name" value="Acyl_transferase_dom"/>
</dbReference>
<evidence type="ECO:0000313" key="6">
    <source>
        <dbReference type="EMBL" id="MFC7063454.1"/>
    </source>
</evidence>
<evidence type="ECO:0000256" key="1">
    <source>
        <dbReference type="ARBA" id="ARBA00022679"/>
    </source>
</evidence>
<reference evidence="7" key="1">
    <citation type="journal article" date="2019" name="Int. J. Syst. Evol. Microbiol.">
        <title>The Global Catalogue of Microorganisms (GCM) 10K type strain sequencing project: providing services to taxonomists for standard genome sequencing and annotation.</title>
        <authorList>
            <consortium name="The Broad Institute Genomics Platform"/>
            <consortium name="The Broad Institute Genome Sequencing Center for Infectious Disease"/>
            <person name="Wu L."/>
            <person name="Ma J."/>
        </authorList>
    </citation>
    <scope>NUCLEOTIDE SEQUENCE [LARGE SCALE GENOMIC DNA]</scope>
    <source>
        <strain evidence="7">CGMCC 4.1621</strain>
    </source>
</reference>
<dbReference type="Pfam" id="PF00698">
    <property type="entry name" value="Acyl_transf_1"/>
    <property type="match status" value="1"/>
</dbReference>
<dbReference type="InterPro" id="IPR050858">
    <property type="entry name" value="Mal-CoA-ACP_Trans/PKS_FabD"/>
</dbReference>
<dbReference type="InterPro" id="IPR024925">
    <property type="entry name" value="Malonyl_CoA-ACP_transAc"/>
</dbReference>
<comment type="catalytic activity">
    <reaction evidence="3 4">
        <text>holo-[ACP] + malonyl-CoA = malonyl-[ACP] + CoA</text>
        <dbReference type="Rhea" id="RHEA:41792"/>
        <dbReference type="Rhea" id="RHEA-COMP:9623"/>
        <dbReference type="Rhea" id="RHEA-COMP:9685"/>
        <dbReference type="ChEBI" id="CHEBI:57287"/>
        <dbReference type="ChEBI" id="CHEBI:57384"/>
        <dbReference type="ChEBI" id="CHEBI:64479"/>
        <dbReference type="ChEBI" id="CHEBI:78449"/>
        <dbReference type="EC" id="2.3.1.39"/>
    </reaction>
</comment>
<dbReference type="Proteomes" id="UP001596410">
    <property type="component" value="Unassembled WGS sequence"/>
</dbReference>
<evidence type="ECO:0000259" key="5">
    <source>
        <dbReference type="SMART" id="SM00827"/>
    </source>
</evidence>
<comment type="similarity">
    <text evidence="4">Belongs to the fabD family.</text>
</comment>
<dbReference type="InterPro" id="IPR001227">
    <property type="entry name" value="Ac_transferase_dom_sf"/>
</dbReference>
<gene>
    <name evidence="6" type="primary">mdcH</name>
    <name evidence="6" type="ORF">ACFQIC_16700</name>
</gene>
<keyword evidence="1 4" id="KW-0808">Transferase</keyword>
<evidence type="ECO:0000313" key="7">
    <source>
        <dbReference type="Proteomes" id="UP001596410"/>
    </source>
</evidence>
<keyword evidence="7" id="KW-1185">Reference proteome</keyword>
<dbReference type="NCBIfam" id="TIGR03131">
    <property type="entry name" value="malonate_mdcH"/>
    <property type="match status" value="1"/>
</dbReference>
<dbReference type="PANTHER" id="PTHR42681">
    <property type="entry name" value="MALONYL-COA-ACYL CARRIER PROTEIN TRANSACYLASE, MITOCHONDRIAL"/>
    <property type="match status" value="1"/>
</dbReference>
<protein>
    <recommendedName>
        <fullName evidence="4">Malonyl CoA-acyl carrier protein transacylase</fullName>
        <ecNumber evidence="4">2.3.1.39</ecNumber>
    </recommendedName>
</protein>
<feature type="domain" description="Malonyl-CoA:ACP transacylase (MAT)" evidence="5">
    <location>
        <begin position="6"/>
        <end position="306"/>
    </location>
</feature>
<evidence type="ECO:0000256" key="2">
    <source>
        <dbReference type="ARBA" id="ARBA00023315"/>
    </source>
</evidence>
<dbReference type="PANTHER" id="PTHR42681:SF1">
    <property type="entry name" value="MALONYL-COA-ACYL CARRIER PROTEIN TRANSACYLASE, MITOCHONDRIAL"/>
    <property type="match status" value="1"/>
</dbReference>
<dbReference type="EMBL" id="JBHSZV010000047">
    <property type="protein sequence ID" value="MFC7063454.1"/>
    <property type="molecule type" value="Genomic_DNA"/>
</dbReference>
<name>A0ABW2ESP9_9BACI</name>
<dbReference type="InterPro" id="IPR017554">
    <property type="entry name" value="Malonate_deCOase_MdcHsu"/>
</dbReference>
<dbReference type="SMART" id="SM00827">
    <property type="entry name" value="PKS_AT"/>
    <property type="match status" value="1"/>
</dbReference>
<dbReference type="EC" id="2.3.1.39" evidence="4"/>
<sequence length="309" mass="33514">MTSAFLFPGQGSQKANMLQKLPDHPVITETLQESSEELNESVIFWDDDSKLESTVAAQVCLLVSGVASARLLKENNAFPDFVAGHSVGAFGAAVVAGALDFKDAIRLVKLRGELMEKAFPEGYGMGVVLGLSEGELEKLIDVYANEETPVYLANKNCPRQMTISGAIHDLEGFMKLALANGAQRAELLEVSVPSHCPLLQGVSLLLERELQRISFSTPCIPYASNHTGRVLKTGDAIKKDLAWNVSNSVRWHEATSLLYELGVRLFIEMLPGNVLTGLAKNSFPSARAISISENGMKTAAILVRRTQNI</sequence>
<dbReference type="InterPro" id="IPR016035">
    <property type="entry name" value="Acyl_Trfase/lysoPLipase"/>
</dbReference>